<evidence type="ECO:0000313" key="2">
    <source>
        <dbReference type="EMBL" id="MBS9335784.1"/>
    </source>
</evidence>
<reference evidence="2 3" key="1">
    <citation type="submission" date="2020-02" db="EMBL/GenBank/DDBJ databases">
        <title>Fructobacillus sp. isolated from paper mulberry of Taiwan.</title>
        <authorList>
            <person name="Lin S.-T."/>
        </authorList>
    </citation>
    <scope>NUCLEOTIDE SEQUENCE [LARGE SCALE GENOMIC DNA]</scope>
    <source>
        <strain evidence="2 3">M1-21</strain>
    </source>
</reference>
<dbReference type="Proteomes" id="UP000735205">
    <property type="component" value="Unassembled WGS sequence"/>
</dbReference>
<feature type="transmembrane region" description="Helical" evidence="1">
    <location>
        <begin position="193"/>
        <end position="214"/>
    </location>
</feature>
<gene>
    <name evidence="2" type="ORF">G6R28_00850</name>
</gene>
<proteinExistence type="predicted"/>
<organism evidence="2 3">
    <name type="scientific">Fructobacillus papyrifericola</name>
    <dbReference type="NCBI Taxonomy" id="2713172"/>
    <lineage>
        <taxon>Bacteria</taxon>
        <taxon>Bacillati</taxon>
        <taxon>Bacillota</taxon>
        <taxon>Bacilli</taxon>
        <taxon>Lactobacillales</taxon>
        <taxon>Lactobacillaceae</taxon>
        <taxon>Fructobacillus</taxon>
    </lineage>
</organism>
<evidence type="ECO:0008006" key="4">
    <source>
        <dbReference type="Google" id="ProtNLM"/>
    </source>
</evidence>
<feature type="transmembrane region" description="Helical" evidence="1">
    <location>
        <begin position="125"/>
        <end position="146"/>
    </location>
</feature>
<sequence length="464" mass="52853">MVNFLLPITFFSKNYSNSVAETSAMIAFPLFVIFILVQLFRYPSRLKSILPSKAALTLTGFFWVMQIGSMLVSYSITGETILTMGIIHSGIILFTWTLTVYVAWATIQLSINSERDERQFIKSGLVALGIYLVVVILPQIFVTLNIGHLNSYVNHLAKLFERHWQMHGPNYDFYRNGSYVTSEHRVNGFEPEAAFLANLVGVAYLPLLIGLTAAKSKIWGHTRRTSSDIFLNSVFAISIFGVLLLAKTTTGILTACIAYLLWIFWSKGKGRWSLIFLAAFGILMIVFAYFKVGVIHNLLNQFLFAKGGTDNRLGGTIGLLLTFLTHPIFGVGYGFTSYFIIKNVPESTTHNFEFQHVYSQFGYPNLSDLLGWFASFGLVIMIPAIWLLCRLVARSYLVKYRVQMSHLSDDSKRWNQAMMIAFITMIILAAFSSIFVIQVFLWPYLLMFFFYRKHIMRLEQELQP</sequence>
<dbReference type="EMBL" id="JAAMFJ010000001">
    <property type="protein sequence ID" value="MBS9335784.1"/>
    <property type="molecule type" value="Genomic_DNA"/>
</dbReference>
<accession>A0ABS5QRG0</accession>
<keyword evidence="1" id="KW-0812">Transmembrane</keyword>
<evidence type="ECO:0000256" key="1">
    <source>
        <dbReference type="SAM" id="Phobius"/>
    </source>
</evidence>
<feature type="transmembrane region" description="Helical" evidence="1">
    <location>
        <begin position="234"/>
        <end position="265"/>
    </location>
</feature>
<name>A0ABS5QRG0_9LACO</name>
<feature type="transmembrane region" description="Helical" evidence="1">
    <location>
        <begin position="369"/>
        <end position="393"/>
    </location>
</feature>
<feature type="transmembrane region" description="Helical" evidence="1">
    <location>
        <begin position="414"/>
        <end position="441"/>
    </location>
</feature>
<feature type="transmembrane region" description="Helical" evidence="1">
    <location>
        <begin position="20"/>
        <end position="42"/>
    </location>
</feature>
<keyword evidence="1" id="KW-0472">Membrane</keyword>
<comment type="caution">
    <text evidence="2">The sequence shown here is derived from an EMBL/GenBank/DDBJ whole genome shotgun (WGS) entry which is preliminary data.</text>
</comment>
<keyword evidence="3" id="KW-1185">Reference proteome</keyword>
<keyword evidence="1" id="KW-1133">Transmembrane helix</keyword>
<feature type="transmembrane region" description="Helical" evidence="1">
    <location>
        <begin position="82"/>
        <end position="104"/>
    </location>
</feature>
<feature type="transmembrane region" description="Helical" evidence="1">
    <location>
        <begin position="271"/>
        <end position="292"/>
    </location>
</feature>
<feature type="transmembrane region" description="Helical" evidence="1">
    <location>
        <begin position="54"/>
        <end position="76"/>
    </location>
</feature>
<feature type="transmembrane region" description="Helical" evidence="1">
    <location>
        <begin position="313"/>
        <end position="341"/>
    </location>
</feature>
<protein>
    <recommendedName>
        <fullName evidence="4">O-antigen polymerase</fullName>
    </recommendedName>
</protein>
<evidence type="ECO:0000313" key="3">
    <source>
        <dbReference type="Proteomes" id="UP000735205"/>
    </source>
</evidence>